<sequence length="393" mass="39279">MPGRGSGVLAIAGFCVVLVGVNLPNPLVPLYTAHYGLTPLAQSVMFSVYLLALVITLLAVMLSSRPPSPHRTLVAALALCAVSDLLMMLGATSYATLLTGRLVAGVSVGLATGSAATLALAGLGERARTTVASGAVIGSLLGNVGGGLFGSVLPAPQLTVFAAHLLITLGVGAAVVLAARRSSATATEPQAQPSTVPGYLRRHRRAGLVLGAMAWSTAGVVLALVPAALREVLPEISLLEAVLPGGVFLATAWLAQLACRRYLLWLRAWQLSIPLVTGLVMIAAALEAGAIGWLLVGAVVCGLGQGPAYSLGLATVTHGLRAGRQGRAASAYAAVAYGVCGAVTTATGAYALTSDVPSAIGGLALILAAAGLIAAAFAGARQRVLPSGQVVPA</sequence>
<protein>
    <submittedName>
        <fullName evidence="2">MFS transporter</fullName>
    </submittedName>
</protein>
<keyword evidence="3" id="KW-1185">Reference proteome</keyword>
<feature type="transmembrane region" description="Helical" evidence="1">
    <location>
        <begin position="7"/>
        <end position="24"/>
    </location>
</feature>
<feature type="transmembrane region" description="Helical" evidence="1">
    <location>
        <begin position="208"/>
        <end position="229"/>
    </location>
</feature>
<keyword evidence="1" id="KW-0472">Membrane</keyword>
<evidence type="ECO:0000313" key="3">
    <source>
        <dbReference type="Proteomes" id="UP001138997"/>
    </source>
</evidence>
<feature type="transmembrane region" description="Helical" evidence="1">
    <location>
        <begin position="102"/>
        <end position="123"/>
    </location>
</feature>
<dbReference type="InterPro" id="IPR011701">
    <property type="entry name" value="MFS"/>
</dbReference>
<comment type="caution">
    <text evidence="2">The sequence shown here is derived from an EMBL/GenBank/DDBJ whole genome shotgun (WGS) entry which is preliminary data.</text>
</comment>
<dbReference type="Proteomes" id="UP001138997">
    <property type="component" value="Unassembled WGS sequence"/>
</dbReference>
<feature type="transmembrane region" description="Helical" evidence="1">
    <location>
        <begin position="74"/>
        <end position="96"/>
    </location>
</feature>
<dbReference type="AlphaFoldDB" id="A0A9X1NGV6"/>
<gene>
    <name evidence="2" type="ORF">LR394_20360</name>
</gene>
<feature type="transmembrane region" description="Helical" evidence="1">
    <location>
        <begin position="44"/>
        <end position="62"/>
    </location>
</feature>
<feature type="transmembrane region" description="Helical" evidence="1">
    <location>
        <begin position="241"/>
        <end position="259"/>
    </location>
</feature>
<feature type="transmembrane region" description="Helical" evidence="1">
    <location>
        <begin position="266"/>
        <end position="286"/>
    </location>
</feature>
<name>A0A9X1NGV6_9ACTN</name>
<proteinExistence type="predicted"/>
<dbReference type="EMBL" id="JAJOMB010000011">
    <property type="protein sequence ID" value="MCD5313264.1"/>
    <property type="molecule type" value="Genomic_DNA"/>
</dbReference>
<feature type="transmembrane region" description="Helical" evidence="1">
    <location>
        <begin position="292"/>
        <end position="317"/>
    </location>
</feature>
<evidence type="ECO:0000256" key="1">
    <source>
        <dbReference type="SAM" id="Phobius"/>
    </source>
</evidence>
<dbReference type="Gene3D" id="1.20.1250.20">
    <property type="entry name" value="MFS general substrate transporter like domains"/>
    <property type="match status" value="1"/>
</dbReference>
<reference evidence="2" key="1">
    <citation type="submission" date="2021-11" db="EMBL/GenBank/DDBJ databases">
        <title>Streptomyces corallinus and Kineosporia corallina sp. nov., two new coral-derived marine actinobacteria.</title>
        <authorList>
            <person name="Buangrab K."/>
            <person name="Sutthacheep M."/>
            <person name="Yeemin T."/>
            <person name="Harunari E."/>
            <person name="Igarashi Y."/>
            <person name="Sripreechasak P."/>
            <person name="Kanchanasin P."/>
            <person name="Tanasupawat S."/>
            <person name="Phongsopitanun W."/>
        </authorList>
    </citation>
    <scope>NUCLEOTIDE SEQUENCE</scope>
    <source>
        <strain evidence="2">JCM 31032</strain>
    </source>
</reference>
<keyword evidence="1" id="KW-0812">Transmembrane</keyword>
<evidence type="ECO:0000313" key="2">
    <source>
        <dbReference type="EMBL" id="MCD5313264.1"/>
    </source>
</evidence>
<feature type="transmembrane region" description="Helical" evidence="1">
    <location>
        <begin position="158"/>
        <end position="179"/>
    </location>
</feature>
<accession>A0A9X1NGV6</accession>
<dbReference type="GO" id="GO:0022857">
    <property type="term" value="F:transmembrane transporter activity"/>
    <property type="evidence" value="ECO:0007669"/>
    <property type="project" value="InterPro"/>
</dbReference>
<organism evidence="2 3">
    <name type="scientific">Kineosporia babensis</name>
    <dbReference type="NCBI Taxonomy" id="499548"/>
    <lineage>
        <taxon>Bacteria</taxon>
        <taxon>Bacillati</taxon>
        <taxon>Actinomycetota</taxon>
        <taxon>Actinomycetes</taxon>
        <taxon>Kineosporiales</taxon>
        <taxon>Kineosporiaceae</taxon>
        <taxon>Kineosporia</taxon>
    </lineage>
</organism>
<dbReference type="InterPro" id="IPR036259">
    <property type="entry name" value="MFS_trans_sf"/>
</dbReference>
<feature type="transmembrane region" description="Helical" evidence="1">
    <location>
        <begin position="130"/>
        <end position="152"/>
    </location>
</feature>
<feature type="transmembrane region" description="Helical" evidence="1">
    <location>
        <begin position="329"/>
        <end position="352"/>
    </location>
</feature>
<feature type="transmembrane region" description="Helical" evidence="1">
    <location>
        <begin position="358"/>
        <end position="380"/>
    </location>
</feature>
<dbReference type="SUPFAM" id="SSF103473">
    <property type="entry name" value="MFS general substrate transporter"/>
    <property type="match status" value="1"/>
</dbReference>
<dbReference type="RefSeq" id="WP_231444298.1">
    <property type="nucleotide sequence ID" value="NZ_JAJOMB010000011.1"/>
</dbReference>
<dbReference type="Pfam" id="PF07690">
    <property type="entry name" value="MFS_1"/>
    <property type="match status" value="1"/>
</dbReference>
<keyword evidence="1" id="KW-1133">Transmembrane helix</keyword>